<dbReference type="RefSeq" id="WP_253753010.1">
    <property type="nucleotide sequence ID" value="NZ_JAMZDZ010000001.1"/>
</dbReference>
<dbReference type="Pfam" id="PF13977">
    <property type="entry name" value="TetR_C_6"/>
    <property type="match status" value="1"/>
</dbReference>
<dbReference type="InterPro" id="IPR009057">
    <property type="entry name" value="Homeodomain-like_sf"/>
</dbReference>
<evidence type="ECO:0000256" key="3">
    <source>
        <dbReference type="ARBA" id="ARBA00023125"/>
    </source>
</evidence>
<dbReference type="Proteomes" id="UP001595816">
    <property type="component" value="Unassembled WGS sequence"/>
</dbReference>
<evidence type="ECO:0000256" key="1">
    <source>
        <dbReference type="ARBA" id="ARBA00022491"/>
    </source>
</evidence>
<evidence type="ECO:0000313" key="8">
    <source>
        <dbReference type="Proteomes" id="UP001595816"/>
    </source>
</evidence>
<keyword evidence="3 5" id="KW-0238">DNA-binding</keyword>
<dbReference type="PROSITE" id="PS50977">
    <property type="entry name" value="HTH_TETR_2"/>
    <property type="match status" value="1"/>
</dbReference>
<dbReference type="InterPro" id="IPR001647">
    <property type="entry name" value="HTH_TetR"/>
</dbReference>
<dbReference type="SUPFAM" id="SSF46689">
    <property type="entry name" value="Homeodomain-like"/>
    <property type="match status" value="1"/>
</dbReference>
<dbReference type="PANTHER" id="PTHR30055">
    <property type="entry name" value="HTH-TYPE TRANSCRIPTIONAL REGULATOR RUTR"/>
    <property type="match status" value="1"/>
</dbReference>
<organism evidence="7 8">
    <name type="scientific">Hamadaea flava</name>
    <dbReference type="NCBI Taxonomy" id="1742688"/>
    <lineage>
        <taxon>Bacteria</taxon>
        <taxon>Bacillati</taxon>
        <taxon>Actinomycetota</taxon>
        <taxon>Actinomycetes</taxon>
        <taxon>Micromonosporales</taxon>
        <taxon>Micromonosporaceae</taxon>
        <taxon>Hamadaea</taxon>
    </lineage>
</organism>
<keyword evidence="4" id="KW-0804">Transcription</keyword>
<keyword evidence="2" id="KW-0805">Transcription regulation</keyword>
<dbReference type="Pfam" id="PF00440">
    <property type="entry name" value="TetR_N"/>
    <property type="match status" value="1"/>
</dbReference>
<evidence type="ECO:0000313" key="7">
    <source>
        <dbReference type="EMBL" id="MFC4132576.1"/>
    </source>
</evidence>
<feature type="domain" description="HTH tetR-type" evidence="6">
    <location>
        <begin position="10"/>
        <end position="70"/>
    </location>
</feature>
<proteinExistence type="predicted"/>
<name>A0ABV8LQ27_9ACTN</name>
<dbReference type="SUPFAM" id="SSF48498">
    <property type="entry name" value="Tetracyclin repressor-like, C-terminal domain"/>
    <property type="match status" value="1"/>
</dbReference>
<keyword evidence="1" id="KW-0678">Repressor</keyword>
<gene>
    <name evidence="7" type="ORF">ACFOZ4_18355</name>
</gene>
<keyword evidence="8" id="KW-1185">Reference proteome</keyword>
<evidence type="ECO:0000256" key="5">
    <source>
        <dbReference type="PROSITE-ProRule" id="PRU00335"/>
    </source>
</evidence>
<evidence type="ECO:0000259" key="6">
    <source>
        <dbReference type="PROSITE" id="PS50977"/>
    </source>
</evidence>
<feature type="DNA-binding region" description="H-T-H motif" evidence="5">
    <location>
        <begin position="33"/>
        <end position="52"/>
    </location>
</feature>
<dbReference type="EMBL" id="JBHSAY010000009">
    <property type="protein sequence ID" value="MFC4132576.1"/>
    <property type="molecule type" value="Genomic_DNA"/>
</dbReference>
<reference evidence="8" key="1">
    <citation type="journal article" date="2019" name="Int. J. Syst. Evol. Microbiol.">
        <title>The Global Catalogue of Microorganisms (GCM) 10K type strain sequencing project: providing services to taxonomists for standard genome sequencing and annotation.</title>
        <authorList>
            <consortium name="The Broad Institute Genomics Platform"/>
            <consortium name="The Broad Institute Genome Sequencing Center for Infectious Disease"/>
            <person name="Wu L."/>
            <person name="Ma J."/>
        </authorList>
    </citation>
    <scope>NUCLEOTIDE SEQUENCE [LARGE SCALE GENOMIC DNA]</scope>
    <source>
        <strain evidence="8">CGMCC 4.7289</strain>
    </source>
</reference>
<protein>
    <submittedName>
        <fullName evidence="7">TetR/AcrR family transcriptional regulator</fullName>
    </submittedName>
</protein>
<dbReference type="InterPro" id="IPR050109">
    <property type="entry name" value="HTH-type_TetR-like_transc_reg"/>
</dbReference>
<sequence>MSVPRQVDHAQRREELSRAVWEVVGAHGLDGLTLRTVAAAAQCTTGRVAHYFENKNALLIHARDVMHRRMAARIDELPEHDDPRRHLRSVLLEGLPLDEDRRLGSTVWAYFLLAARTDPELRRQHDVRHQSWLTRLTGLLRQAYQSDGGLVPRDLERRVRALVAVVDGLSLSAVATPEMYPPDLIVAVLDTHLSLLWMGIE</sequence>
<dbReference type="InterPro" id="IPR039538">
    <property type="entry name" value="BetI_C"/>
</dbReference>
<dbReference type="Gene3D" id="1.10.357.10">
    <property type="entry name" value="Tetracycline Repressor, domain 2"/>
    <property type="match status" value="1"/>
</dbReference>
<dbReference type="InterPro" id="IPR036271">
    <property type="entry name" value="Tet_transcr_reg_TetR-rel_C_sf"/>
</dbReference>
<comment type="caution">
    <text evidence="7">The sequence shown here is derived from an EMBL/GenBank/DDBJ whole genome shotgun (WGS) entry which is preliminary data.</text>
</comment>
<evidence type="ECO:0000256" key="4">
    <source>
        <dbReference type="ARBA" id="ARBA00023163"/>
    </source>
</evidence>
<dbReference type="PANTHER" id="PTHR30055:SF228">
    <property type="entry name" value="TRANSCRIPTIONAL REGULATOR-RELATED"/>
    <property type="match status" value="1"/>
</dbReference>
<accession>A0ABV8LQ27</accession>
<evidence type="ECO:0000256" key="2">
    <source>
        <dbReference type="ARBA" id="ARBA00023015"/>
    </source>
</evidence>